<proteinExistence type="predicted"/>
<sequence length="379" mass="41883">MPPCSRNWVDLGDGPAGLIADRVLAYDVAGYLRFRAVCSSWRRSSAEPRAHGGLDRRFHPRRWVMLCSPLAAPNRRRFLNSSTGECVQVDIPELRDHEVLAPTTEGLLVLLHARKHVRLLNPLTGQLTQLPPLTTLLPTIYHHKLSVRNHHFLTDFAAWGSGIADDDSTVVLCFYALHMLGVAKPGGQSWTLLKFSDPLRTAPLMFAGRFYCITIDGVMVLEMDPPRLVLAANRMRLSVEMDSSHLVDNGGVLMLVHRKFLRSASESRRSYDVYLVDLGSKTLFAVNSLGGGRALFLGMSCSLSVPIEGFPSGSISGDTIYLSFDVHERNETEAYHLADRSISPAASYNLDGLAPRPYTLVDCLSLCNTVGYEDNVVGF</sequence>
<organism evidence="1 2">
    <name type="scientific">Avena sativa</name>
    <name type="common">Oat</name>
    <dbReference type="NCBI Taxonomy" id="4498"/>
    <lineage>
        <taxon>Eukaryota</taxon>
        <taxon>Viridiplantae</taxon>
        <taxon>Streptophyta</taxon>
        <taxon>Embryophyta</taxon>
        <taxon>Tracheophyta</taxon>
        <taxon>Spermatophyta</taxon>
        <taxon>Magnoliopsida</taxon>
        <taxon>Liliopsida</taxon>
        <taxon>Poales</taxon>
        <taxon>Poaceae</taxon>
        <taxon>BOP clade</taxon>
        <taxon>Pooideae</taxon>
        <taxon>Poodae</taxon>
        <taxon>Poeae</taxon>
        <taxon>Poeae Chloroplast Group 1 (Aveneae type)</taxon>
        <taxon>Aveninae</taxon>
        <taxon>Avena</taxon>
    </lineage>
</organism>
<evidence type="ECO:0000313" key="1">
    <source>
        <dbReference type="EnsemblPlants" id="AVESA.00010b.r2.4DG0778060.1.CDS.1"/>
    </source>
</evidence>
<accession>A0ACD5XEQ9</accession>
<evidence type="ECO:0000313" key="2">
    <source>
        <dbReference type="Proteomes" id="UP001732700"/>
    </source>
</evidence>
<dbReference type="EnsemblPlants" id="AVESA.00010b.r2.4DG0778060.1">
    <property type="protein sequence ID" value="AVESA.00010b.r2.4DG0778060.1.CDS.1"/>
    <property type="gene ID" value="AVESA.00010b.r2.4DG0778060"/>
</dbReference>
<name>A0ACD5XEQ9_AVESA</name>
<reference evidence="1" key="2">
    <citation type="submission" date="2025-09" db="UniProtKB">
        <authorList>
            <consortium name="EnsemblPlants"/>
        </authorList>
    </citation>
    <scope>IDENTIFICATION</scope>
</reference>
<dbReference type="Proteomes" id="UP001732700">
    <property type="component" value="Chromosome 4D"/>
</dbReference>
<protein>
    <submittedName>
        <fullName evidence="1">Uncharacterized protein</fullName>
    </submittedName>
</protein>
<reference evidence="1" key="1">
    <citation type="submission" date="2021-05" db="EMBL/GenBank/DDBJ databases">
        <authorList>
            <person name="Scholz U."/>
            <person name="Mascher M."/>
            <person name="Fiebig A."/>
        </authorList>
    </citation>
    <scope>NUCLEOTIDE SEQUENCE [LARGE SCALE GENOMIC DNA]</scope>
</reference>
<keyword evidence="2" id="KW-1185">Reference proteome</keyword>